<evidence type="ECO:0000313" key="1">
    <source>
        <dbReference type="EMBL" id="CAJ0566101.1"/>
    </source>
</evidence>
<proteinExistence type="predicted"/>
<dbReference type="AlphaFoldDB" id="A0AA36CD04"/>
<feature type="non-terminal residue" evidence="1">
    <location>
        <position position="1"/>
    </location>
</feature>
<reference evidence="1" key="1">
    <citation type="submission" date="2023-06" db="EMBL/GenBank/DDBJ databases">
        <authorList>
            <person name="Delattre M."/>
        </authorList>
    </citation>
    <scope>NUCLEOTIDE SEQUENCE</scope>
    <source>
        <strain evidence="1">AF72</strain>
    </source>
</reference>
<dbReference type="Proteomes" id="UP001177023">
    <property type="component" value="Unassembled WGS sequence"/>
</dbReference>
<sequence length="153" mass="17175">MARFMGVPFCCELISLTDEFWSIRAEAAGSASRAKEEAPPHLHELVAPCTSPSNRICEDCGVVDMDVPDFSAVEAKPRIQYKKTFSLKHVIDRDALDNEVDDELLEIIPERVQKPKPKDEFVESEDDLSDQLTMNCLITMCSQEAVKDIDSRA</sequence>
<accession>A0AA36CD04</accession>
<protein>
    <submittedName>
        <fullName evidence="1">Uncharacterized protein</fullName>
    </submittedName>
</protein>
<gene>
    <name evidence="1" type="ORF">MSPICULIGERA_LOCUS4717</name>
</gene>
<dbReference type="EMBL" id="CATQJA010001163">
    <property type="protein sequence ID" value="CAJ0566101.1"/>
    <property type="molecule type" value="Genomic_DNA"/>
</dbReference>
<name>A0AA36CD04_9BILA</name>
<organism evidence="1 2">
    <name type="scientific">Mesorhabditis spiculigera</name>
    <dbReference type="NCBI Taxonomy" id="96644"/>
    <lineage>
        <taxon>Eukaryota</taxon>
        <taxon>Metazoa</taxon>
        <taxon>Ecdysozoa</taxon>
        <taxon>Nematoda</taxon>
        <taxon>Chromadorea</taxon>
        <taxon>Rhabditida</taxon>
        <taxon>Rhabditina</taxon>
        <taxon>Rhabditomorpha</taxon>
        <taxon>Rhabditoidea</taxon>
        <taxon>Rhabditidae</taxon>
        <taxon>Mesorhabditinae</taxon>
        <taxon>Mesorhabditis</taxon>
    </lineage>
</organism>
<keyword evidence="2" id="KW-1185">Reference proteome</keyword>
<evidence type="ECO:0000313" key="2">
    <source>
        <dbReference type="Proteomes" id="UP001177023"/>
    </source>
</evidence>
<comment type="caution">
    <text evidence="1">The sequence shown here is derived from an EMBL/GenBank/DDBJ whole genome shotgun (WGS) entry which is preliminary data.</text>
</comment>